<reference evidence="2 3" key="1">
    <citation type="submission" date="2015-12" db="EMBL/GenBank/DDBJ databases">
        <title>Diversity of Burkholderia near neighbor genomes.</title>
        <authorList>
            <person name="Sahl J."/>
            <person name="Wagner D."/>
            <person name="Keim P."/>
        </authorList>
    </citation>
    <scope>NUCLEOTIDE SEQUENCE [LARGE SCALE GENOMIC DNA]</scope>
    <source>
        <strain evidence="2 3">BDU8</strain>
    </source>
</reference>
<feature type="compositionally biased region" description="Basic residues" evidence="1">
    <location>
        <begin position="1"/>
        <end position="10"/>
    </location>
</feature>
<accession>A0A1B4G6I1</accession>
<evidence type="ECO:0000313" key="3">
    <source>
        <dbReference type="Proteomes" id="UP000067711"/>
    </source>
</evidence>
<protein>
    <submittedName>
        <fullName evidence="2">Uncharacterized protein</fullName>
    </submittedName>
</protein>
<gene>
    <name evidence="2" type="ORF">WS71_31215</name>
</gene>
<name>A0A1B4G6I1_9BURK</name>
<evidence type="ECO:0000256" key="1">
    <source>
        <dbReference type="SAM" id="MobiDB-lite"/>
    </source>
</evidence>
<dbReference type="EMBL" id="CP013389">
    <property type="protein sequence ID" value="AOJ11525.1"/>
    <property type="molecule type" value="Genomic_DNA"/>
</dbReference>
<dbReference type="AlphaFoldDB" id="A0A1B4G6I1"/>
<sequence>MPSRRIRHGVRAGYIDGNEAAPESKAGGPRCPLHRIRLAADGAAAAERDAIRLDTPPNR</sequence>
<evidence type="ECO:0000313" key="2">
    <source>
        <dbReference type="EMBL" id="AOJ11525.1"/>
    </source>
</evidence>
<feature type="region of interest" description="Disordered" evidence="1">
    <location>
        <begin position="1"/>
        <end position="29"/>
    </location>
</feature>
<dbReference type="Proteomes" id="UP000067711">
    <property type="component" value="Chromosome 1"/>
</dbReference>
<organism evidence="2 3">
    <name type="scientific">Burkholderia mayonis</name>
    <dbReference type="NCBI Taxonomy" id="1385591"/>
    <lineage>
        <taxon>Bacteria</taxon>
        <taxon>Pseudomonadati</taxon>
        <taxon>Pseudomonadota</taxon>
        <taxon>Betaproteobacteria</taxon>
        <taxon>Burkholderiales</taxon>
        <taxon>Burkholderiaceae</taxon>
        <taxon>Burkholderia</taxon>
        <taxon>pseudomallei group</taxon>
    </lineage>
</organism>
<proteinExistence type="predicted"/>